<evidence type="ECO:0000256" key="1">
    <source>
        <dbReference type="SAM" id="Phobius"/>
    </source>
</evidence>
<proteinExistence type="predicted"/>
<gene>
    <name evidence="2" type="ORF">DHV22_04265</name>
</gene>
<keyword evidence="1" id="KW-1133">Transmembrane helix</keyword>
<dbReference type="AlphaFoldDB" id="A0A3D6BNM5"/>
<dbReference type="EMBL" id="DPRK01000067">
    <property type="protein sequence ID" value="HCY80861.1"/>
    <property type="molecule type" value="Genomic_DNA"/>
</dbReference>
<reference evidence="2 3" key="1">
    <citation type="journal article" date="2018" name="Nat. Biotechnol.">
        <title>A standardized bacterial taxonomy based on genome phylogeny substantially revises the tree of life.</title>
        <authorList>
            <person name="Parks D.H."/>
            <person name="Chuvochina M."/>
            <person name="Waite D.W."/>
            <person name="Rinke C."/>
            <person name="Skarshewski A."/>
            <person name="Chaumeil P.A."/>
            <person name="Hugenholtz P."/>
        </authorList>
    </citation>
    <scope>NUCLEOTIDE SEQUENCE [LARGE SCALE GENOMIC DNA]</scope>
    <source>
        <strain evidence="2">UBA10227</strain>
    </source>
</reference>
<accession>A0A3D6BNM5</accession>
<comment type="caution">
    <text evidence="2">The sequence shown here is derived from an EMBL/GenBank/DDBJ whole genome shotgun (WGS) entry which is preliminary data.</text>
</comment>
<dbReference type="Gene3D" id="3.10.420.10">
    <property type="entry name" value="SecB-like"/>
    <property type="match status" value="1"/>
</dbReference>
<dbReference type="InterPro" id="IPR035958">
    <property type="entry name" value="SecB-like_sf"/>
</dbReference>
<dbReference type="Proteomes" id="UP000263268">
    <property type="component" value="Unassembled WGS sequence"/>
</dbReference>
<evidence type="ECO:0000313" key="3">
    <source>
        <dbReference type="Proteomes" id="UP000263268"/>
    </source>
</evidence>
<evidence type="ECO:0000313" key="2">
    <source>
        <dbReference type="EMBL" id="HCY80861.1"/>
    </source>
</evidence>
<protein>
    <submittedName>
        <fullName evidence="2">Uncharacterized protein</fullName>
    </submittedName>
</protein>
<sequence>MSNTPKIIPEEINLFHIDILEQQIGQPKVKLYIDVAHTVMHNLKEEKVKLNLKINLETCKGDNKKCPFAHFDIDFHYHIKNLENFYTHNDNQQPTFNALLIVTLLGISFSTARGIIYEKLTANNIKNIILPVVSPQKMLIKTNNIHR</sequence>
<feature type="transmembrane region" description="Helical" evidence="1">
    <location>
        <begin position="96"/>
        <end position="116"/>
    </location>
</feature>
<keyword evidence="1" id="KW-0812">Transmembrane</keyword>
<organism evidence="2 3">
    <name type="scientific">Xanthomarina gelatinilytica</name>
    <dbReference type="NCBI Taxonomy" id="1137281"/>
    <lineage>
        <taxon>Bacteria</taxon>
        <taxon>Pseudomonadati</taxon>
        <taxon>Bacteroidota</taxon>
        <taxon>Flavobacteriia</taxon>
        <taxon>Flavobacteriales</taxon>
        <taxon>Flavobacteriaceae</taxon>
        <taxon>Xanthomarina</taxon>
    </lineage>
</organism>
<keyword evidence="1" id="KW-0472">Membrane</keyword>
<name>A0A3D6BNM5_9FLAO</name>